<reference evidence="9" key="1">
    <citation type="submission" date="2022-04" db="EMBL/GenBank/DDBJ databases">
        <title>Desulfatitalea alkaliphila sp. nov., a novel anaerobic sulfate-reducing bacterium isolated from terrestrial mud volcano, Taman Peninsula, Russia.</title>
        <authorList>
            <person name="Khomyakova M.A."/>
            <person name="Merkel A.Y."/>
            <person name="Slobodkin A.I."/>
        </authorList>
    </citation>
    <scope>NUCLEOTIDE SEQUENCE</scope>
    <source>
        <strain evidence="9">M08but</strain>
    </source>
</reference>
<evidence type="ECO:0000313" key="9">
    <source>
        <dbReference type="EMBL" id="MCJ8502703.1"/>
    </source>
</evidence>
<dbReference type="CDD" id="cd05657">
    <property type="entry name" value="M42_glucanase_like"/>
    <property type="match status" value="1"/>
</dbReference>
<accession>A0AA41RD82</accession>
<feature type="binding site" evidence="8">
    <location>
        <position position="245"/>
    </location>
    <ligand>
        <name>Zn(2+)</name>
        <dbReference type="ChEBI" id="CHEBI:29105"/>
        <label>1</label>
    </ligand>
</feature>
<evidence type="ECO:0000256" key="8">
    <source>
        <dbReference type="PIRSR" id="PIRSR001123-2"/>
    </source>
</evidence>
<dbReference type="GO" id="GO:0004177">
    <property type="term" value="F:aminopeptidase activity"/>
    <property type="evidence" value="ECO:0007669"/>
    <property type="project" value="UniProtKB-UniRule"/>
</dbReference>
<dbReference type="PANTHER" id="PTHR32481:SF7">
    <property type="entry name" value="AMINOPEPTIDASE YHFE-RELATED"/>
    <property type="match status" value="1"/>
</dbReference>
<sequence length="378" mass="41057">MVPVNIDMQYLRKTLIDLLNIPSPSGYSDQVVHYVGEALTHLDIPFSVTRRGAIRACLAGSNSKVERAVCVHLDTLGAMTRMLKPNGRLAPAPVGTWSSRFAEGGRVTIFKSNGEAARGTVMPLMASGHVYNDKVDTQPIDWDHVEVRVDEKCHTIADLKSVGYRVGDFIAFDAAPEITPGGYVCARHLDDKAGVATLLATALAIRSGEIRLPTDCYLLFTISEEVGSGASSILYGDVAEMVVIDHAPVAEGQNSSEHSTTICMMDQTGPFDYHLSHKLIDLCEAHEVPYCTDVFRYYRSDSASALEAGNDTRTALIGFGLDGSHGNERTHLDSLAAVGQLLGLYMQSPPTFMRDKDDISSLEGFPHQPSRKAIKITT</sequence>
<keyword evidence="5" id="KW-0378">Hydrolase</keyword>
<feature type="binding site" evidence="8">
    <location>
        <position position="190"/>
    </location>
    <ligand>
        <name>Zn(2+)</name>
        <dbReference type="ChEBI" id="CHEBI:29105"/>
        <label>2</label>
    </ligand>
</feature>
<evidence type="ECO:0000256" key="2">
    <source>
        <dbReference type="ARBA" id="ARBA00022438"/>
    </source>
</evidence>
<evidence type="ECO:0000256" key="3">
    <source>
        <dbReference type="ARBA" id="ARBA00022670"/>
    </source>
</evidence>
<dbReference type="PIRSF" id="PIRSF001123">
    <property type="entry name" value="PepA_GA"/>
    <property type="match status" value="1"/>
</dbReference>
<proteinExistence type="inferred from homology"/>
<dbReference type="Pfam" id="PF05343">
    <property type="entry name" value="Peptidase_M42"/>
    <property type="match status" value="1"/>
</dbReference>
<evidence type="ECO:0000256" key="4">
    <source>
        <dbReference type="ARBA" id="ARBA00022723"/>
    </source>
</evidence>
<keyword evidence="3" id="KW-0645">Protease</keyword>
<keyword evidence="10" id="KW-1185">Reference proteome</keyword>
<organism evidence="9 10">
    <name type="scientific">Desulfatitalea alkaliphila</name>
    <dbReference type="NCBI Taxonomy" id="2929485"/>
    <lineage>
        <taxon>Bacteria</taxon>
        <taxon>Pseudomonadati</taxon>
        <taxon>Thermodesulfobacteriota</taxon>
        <taxon>Desulfobacteria</taxon>
        <taxon>Desulfobacterales</taxon>
        <taxon>Desulfosarcinaceae</taxon>
        <taxon>Desulfatitalea</taxon>
    </lineage>
</organism>
<dbReference type="GO" id="GO:0006508">
    <property type="term" value="P:proteolysis"/>
    <property type="evidence" value="ECO:0007669"/>
    <property type="project" value="UniProtKB-KW"/>
</dbReference>
<dbReference type="Gene3D" id="3.40.630.10">
    <property type="entry name" value="Zn peptidases"/>
    <property type="match status" value="1"/>
</dbReference>
<dbReference type="SUPFAM" id="SSF53187">
    <property type="entry name" value="Zn-dependent exopeptidases"/>
    <property type="match status" value="1"/>
</dbReference>
<dbReference type="InterPro" id="IPR023367">
    <property type="entry name" value="Peptidase_M42_dom2"/>
</dbReference>
<dbReference type="InterPro" id="IPR051464">
    <property type="entry name" value="Peptidase_M42_aminopept"/>
</dbReference>
<feature type="binding site" evidence="8">
    <location>
        <position position="225"/>
    </location>
    <ligand>
        <name>Zn(2+)</name>
        <dbReference type="ChEBI" id="CHEBI:29105"/>
        <label>2</label>
    </ligand>
</feature>
<keyword evidence="2" id="KW-0031">Aminopeptidase</keyword>
<evidence type="ECO:0000256" key="1">
    <source>
        <dbReference type="ARBA" id="ARBA00006272"/>
    </source>
</evidence>
<dbReference type="AlphaFoldDB" id="A0AA41RD82"/>
<dbReference type="InterPro" id="IPR008007">
    <property type="entry name" value="Peptidase_M42"/>
</dbReference>
<evidence type="ECO:0000256" key="7">
    <source>
        <dbReference type="PIRSR" id="PIRSR001123-1"/>
    </source>
</evidence>
<comment type="caution">
    <text evidence="9">The sequence shown here is derived from an EMBL/GenBank/DDBJ whole genome shotgun (WGS) entry which is preliminary data.</text>
</comment>
<comment type="similarity">
    <text evidence="1 6">Belongs to the peptidase M42 family.</text>
</comment>
<evidence type="ECO:0000313" key="10">
    <source>
        <dbReference type="Proteomes" id="UP001165427"/>
    </source>
</evidence>
<dbReference type="PANTHER" id="PTHR32481">
    <property type="entry name" value="AMINOPEPTIDASE"/>
    <property type="match status" value="1"/>
</dbReference>
<dbReference type="RefSeq" id="WP_246913897.1">
    <property type="nucleotide sequence ID" value="NZ_JALJRB010000031.1"/>
</dbReference>
<evidence type="ECO:0000256" key="5">
    <source>
        <dbReference type="ARBA" id="ARBA00022801"/>
    </source>
</evidence>
<dbReference type="Proteomes" id="UP001165427">
    <property type="component" value="Unassembled WGS sequence"/>
</dbReference>
<protein>
    <submittedName>
        <fullName evidence="9">Osmoprotectant NAGGN system M42 family peptidase</fullName>
    </submittedName>
</protein>
<dbReference type="EMBL" id="JALJRB010000031">
    <property type="protein sequence ID" value="MCJ8502703.1"/>
    <property type="molecule type" value="Genomic_DNA"/>
</dbReference>
<gene>
    <name evidence="9" type="ORF">MRX98_19160</name>
</gene>
<feature type="binding site" evidence="8">
    <location>
        <position position="190"/>
    </location>
    <ligand>
        <name>Zn(2+)</name>
        <dbReference type="ChEBI" id="CHEBI:29105"/>
        <label>1</label>
    </ligand>
</feature>
<dbReference type="InterPro" id="IPR017537">
    <property type="entry name" value="Peptidase_M42_hydrolase"/>
</dbReference>
<comment type="cofactor">
    <cofactor evidence="8">
        <name>a divalent metal cation</name>
        <dbReference type="ChEBI" id="CHEBI:60240"/>
    </cofactor>
    <text evidence="8">Binds 2 divalent metal cations per subunit.</text>
</comment>
<name>A0AA41RD82_9BACT</name>
<dbReference type="GO" id="GO:0046872">
    <property type="term" value="F:metal ion binding"/>
    <property type="evidence" value="ECO:0007669"/>
    <property type="project" value="UniProtKB-UniRule"/>
</dbReference>
<feature type="binding site" evidence="8">
    <location>
        <position position="72"/>
    </location>
    <ligand>
        <name>Zn(2+)</name>
        <dbReference type="ChEBI" id="CHEBI:29105"/>
        <label>1</label>
    </ligand>
</feature>
<feature type="active site" description="Proton acceptor" evidence="7">
    <location>
        <position position="224"/>
    </location>
</feature>
<dbReference type="Gene3D" id="2.40.30.40">
    <property type="entry name" value="Peptidase M42, domain 2"/>
    <property type="match status" value="1"/>
</dbReference>
<dbReference type="SUPFAM" id="SSF101821">
    <property type="entry name" value="Aminopeptidase/glucanase lid domain"/>
    <property type="match status" value="1"/>
</dbReference>
<keyword evidence="4 8" id="KW-0479">Metal-binding</keyword>
<evidence type="ECO:0000256" key="6">
    <source>
        <dbReference type="PIRNR" id="PIRNR001123"/>
    </source>
</evidence>
<dbReference type="NCBIfam" id="TIGR03106">
    <property type="entry name" value="trio_M42_hydro"/>
    <property type="match status" value="1"/>
</dbReference>